<dbReference type="PANTHER" id="PTHR21068:SF49">
    <property type="entry name" value="SENESCENCE DOMAIN-CONTAINING PROTEIN"/>
    <property type="match status" value="1"/>
</dbReference>
<dbReference type="AlphaFoldDB" id="A0AAV8PYD1"/>
<sequence>MASHEATRKVMVGRTTEYRKGTDTELLALHGGSAELLLLCGERFDAVQAFRTGRLSLHMIRTKGNPPVCMVSSMVGDHQWMLADDSLVLRVDPHKYVFAMPGFCYGLALPASGSDRECRTLEEILARFCAYRDLAAEEGADTWAHAYDEMTKLTTIAAAIDTTTGGARRPSTATGCASSESEKWKKIQRAVRTSAMIKLLSRSLLTGALDPRKHLHLTAGNSLPSMRVIGDLADVIETGRRPPAVDGRNSFWYVNGEGIRLLLAILSACSAAERRKRPRLDTLREESEGATEGNAGDEGGGVSSSGSRCPSREARLEREMDVQ</sequence>
<evidence type="ECO:0000256" key="1">
    <source>
        <dbReference type="SAM" id="MobiDB-lite"/>
    </source>
</evidence>
<accession>A0AAV8PYD1</accession>
<dbReference type="GO" id="GO:0005886">
    <property type="term" value="C:plasma membrane"/>
    <property type="evidence" value="ECO:0007669"/>
    <property type="project" value="TreeGrafter"/>
</dbReference>
<comment type="caution">
    <text evidence="2">The sequence shown here is derived from an EMBL/GenBank/DDBJ whole genome shotgun (WGS) entry which is preliminary data.</text>
</comment>
<proteinExistence type="predicted"/>
<evidence type="ECO:0000313" key="3">
    <source>
        <dbReference type="Proteomes" id="UP001222027"/>
    </source>
</evidence>
<name>A0AAV8PYD1_ENSVE</name>
<protein>
    <submittedName>
        <fullName evidence="2">Uncharacterized protein</fullName>
    </submittedName>
</protein>
<feature type="region of interest" description="Disordered" evidence="1">
    <location>
        <begin position="276"/>
        <end position="323"/>
    </location>
</feature>
<keyword evidence="3" id="KW-1185">Reference proteome</keyword>
<reference evidence="2 3" key="1">
    <citation type="submission" date="2022-12" db="EMBL/GenBank/DDBJ databases">
        <title>Chromosome-scale assembly of the Ensete ventricosum genome.</title>
        <authorList>
            <person name="Dussert Y."/>
            <person name="Stocks J."/>
            <person name="Wendawek A."/>
            <person name="Woldeyes F."/>
            <person name="Nichols R.A."/>
            <person name="Borrell J.S."/>
        </authorList>
    </citation>
    <scope>NUCLEOTIDE SEQUENCE [LARGE SCALE GENOMIC DNA]</scope>
    <source>
        <strain evidence="3">cv. Maze</strain>
        <tissue evidence="2">Seeds</tissue>
    </source>
</reference>
<dbReference type="Proteomes" id="UP001222027">
    <property type="component" value="Unassembled WGS sequence"/>
</dbReference>
<dbReference type="PANTHER" id="PTHR21068">
    <property type="entry name" value="SPARTIN"/>
    <property type="match status" value="1"/>
</dbReference>
<gene>
    <name evidence="2" type="ORF">OPV22_032105</name>
</gene>
<dbReference type="InterPro" id="IPR045036">
    <property type="entry name" value="Spartin-like"/>
</dbReference>
<evidence type="ECO:0000313" key="2">
    <source>
        <dbReference type="EMBL" id="KAJ8459179.1"/>
    </source>
</evidence>
<feature type="compositionally biased region" description="Basic and acidic residues" evidence="1">
    <location>
        <begin position="310"/>
        <end position="323"/>
    </location>
</feature>
<dbReference type="EMBL" id="JAQQAF010000009">
    <property type="protein sequence ID" value="KAJ8459179.1"/>
    <property type="molecule type" value="Genomic_DNA"/>
</dbReference>
<organism evidence="2 3">
    <name type="scientific">Ensete ventricosum</name>
    <name type="common">Abyssinian banana</name>
    <name type="synonym">Musa ensete</name>
    <dbReference type="NCBI Taxonomy" id="4639"/>
    <lineage>
        <taxon>Eukaryota</taxon>
        <taxon>Viridiplantae</taxon>
        <taxon>Streptophyta</taxon>
        <taxon>Embryophyta</taxon>
        <taxon>Tracheophyta</taxon>
        <taxon>Spermatophyta</taxon>
        <taxon>Magnoliopsida</taxon>
        <taxon>Liliopsida</taxon>
        <taxon>Zingiberales</taxon>
        <taxon>Musaceae</taxon>
        <taxon>Ensete</taxon>
    </lineage>
</organism>